<dbReference type="PANTHER" id="PTHR40660">
    <property type="entry name" value="5'-PHOSPHATE OXIDASE PUTATIVE DOMAIN-CONTAINING PROTEIN-RELATED"/>
    <property type="match status" value="1"/>
</dbReference>
<dbReference type="RefSeq" id="WP_180281777.1">
    <property type="nucleotide sequence ID" value="NZ_JABFDB010000005.1"/>
</dbReference>
<dbReference type="PANTHER" id="PTHR40660:SF1">
    <property type="entry name" value="5'-PHOSPHATE OXIDASE PUTATIVE DOMAIN-CONTAINING PROTEIN-RELATED"/>
    <property type="match status" value="1"/>
</dbReference>
<evidence type="ECO:0000313" key="3">
    <source>
        <dbReference type="Proteomes" id="UP000584642"/>
    </source>
</evidence>
<name>A0ABX2T6T4_9PROT</name>
<dbReference type="InterPro" id="IPR029016">
    <property type="entry name" value="GAF-like_dom_sf"/>
</dbReference>
<dbReference type="Pfam" id="PF01243">
    <property type="entry name" value="PNPOx_N"/>
    <property type="match status" value="1"/>
</dbReference>
<dbReference type="Gene3D" id="3.30.450.40">
    <property type="match status" value="1"/>
</dbReference>
<evidence type="ECO:0000313" key="2">
    <source>
        <dbReference type="EMBL" id="NYZ20006.1"/>
    </source>
</evidence>
<comment type="caution">
    <text evidence="2">The sequence shown here is derived from an EMBL/GenBank/DDBJ whole genome shotgun (WGS) entry which is preliminary data.</text>
</comment>
<dbReference type="EMBL" id="JABFDB010000005">
    <property type="protein sequence ID" value="NYZ20006.1"/>
    <property type="molecule type" value="Genomic_DNA"/>
</dbReference>
<dbReference type="InterPro" id="IPR011576">
    <property type="entry name" value="Pyridox_Oxase_N"/>
</dbReference>
<reference evidence="2 3" key="1">
    <citation type="submission" date="2020-05" db="EMBL/GenBank/DDBJ databases">
        <title>Azospirillum oleiclasticum sp. nov, a nitrogen-fixing and heavy crude oil-emulsifying bacterium isolated from the crude oil of Yumen Oilfield.</title>
        <authorList>
            <person name="Wu D."/>
            <person name="Cai M."/>
            <person name="Zhang X."/>
        </authorList>
    </citation>
    <scope>NUCLEOTIDE SEQUENCE [LARGE SCALE GENOMIC DNA]</scope>
    <source>
        <strain evidence="2 3">ROY-1-1-2</strain>
    </source>
</reference>
<dbReference type="InterPro" id="IPR003018">
    <property type="entry name" value="GAF"/>
</dbReference>
<keyword evidence="3" id="KW-1185">Reference proteome</keyword>
<evidence type="ECO:0000259" key="1">
    <source>
        <dbReference type="SMART" id="SM00065"/>
    </source>
</evidence>
<organism evidence="2 3">
    <name type="scientific">Azospirillum oleiclasticum</name>
    <dbReference type="NCBI Taxonomy" id="2735135"/>
    <lineage>
        <taxon>Bacteria</taxon>
        <taxon>Pseudomonadati</taxon>
        <taxon>Pseudomonadota</taxon>
        <taxon>Alphaproteobacteria</taxon>
        <taxon>Rhodospirillales</taxon>
        <taxon>Azospirillaceae</taxon>
        <taxon>Azospirillum</taxon>
    </lineage>
</organism>
<sequence length="444" mass="48307">MSDAVTLDRIRNSLEGVAPAAIATCDADGTPNVSLLSQVHYVDGEHVALSYQFFNKTRRNLLANPVATLQLVDPETAAQHRLTVRYLRTETDGPLFESMKAKLSGIASHVGMQGVFRLLGADVCRVVSVERVPGASLPAEPRGHGLLSATRRCCERLAADADQAELFDRLLDGLRSGFGVEHAQILMLDEPADRLYAVATMGYRESGVGAEVALGEGVIGVAARERVPIRITHVTAEYGYGRAVRDRIADAAAIITEIPFPGLPEPYSQLAVPITAGPRLFGVLFVESRREFRFRYDDEDALATVAAQLAARLAALVPAAEAEETAPAGAAVEAGQGVPATVRHYAADDSVFIDHDYLIKGVAGAIFWKLARDHVEQGRTDFTNRELRLAADIRLPDAAENLEARLILLQRRLAERCRFLRIEKTGRGRFRLAVDRPLSLEAMP</sequence>
<protein>
    <submittedName>
        <fullName evidence="2">GAF domain-containing protein</fullName>
    </submittedName>
</protein>
<dbReference type="Pfam" id="PF13185">
    <property type="entry name" value="GAF_2"/>
    <property type="match status" value="1"/>
</dbReference>
<dbReference type="Gene3D" id="2.30.110.10">
    <property type="entry name" value="Electron Transport, Fmn-binding Protein, Chain A"/>
    <property type="match status" value="1"/>
</dbReference>
<gene>
    <name evidence="2" type="ORF">HND93_09795</name>
</gene>
<feature type="domain" description="GAF" evidence="1">
    <location>
        <begin position="162"/>
        <end position="323"/>
    </location>
</feature>
<accession>A0ABX2T6T4</accession>
<dbReference type="SUPFAM" id="SSF50475">
    <property type="entry name" value="FMN-binding split barrel"/>
    <property type="match status" value="1"/>
</dbReference>
<proteinExistence type="predicted"/>
<dbReference type="SUPFAM" id="SSF55781">
    <property type="entry name" value="GAF domain-like"/>
    <property type="match status" value="1"/>
</dbReference>
<dbReference type="InterPro" id="IPR012349">
    <property type="entry name" value="Split_barrel_FMN-bd"/>
</dbReference>
<dbReference type="Proteomes" id="UP000584642">
    <property type="component" value="Unassembled WGS sequence"/>
</dbReference>
<dbReference type="SMART" id="SM00065">
    <property type="entry name" value="GAF"/>
    <property type="match status" value="1"/>
</dbReference>